<evidence type="ECO:0000256" key="3">
    <source>
        <dbReference type="ARBA" id="ARBA00022475"/>
    </source>
</evidence>
<evidence type="ECO:0000313" key="15">
    <source>
        <dbReference type="EMBL" id="MFC5666712.1"/>
    </source>
</evidence>
<keyword evidence="13" id="KW-0732">Signal</keyword>
<organism evidence="15 16">
    <name type="scientific">Kitasatospora misakiensis</name>
    <dbReference type="NCBI Taxonomy" id="67330"/>
    <lineage>
        <taxon>Bacteria</taxon>
        <taxon>Bacillati</taxon>
        <taxon>Actinomycetota</taxon>
        <taxon>Actinomycetes</taxon>
        <taxon>Kitasatosporales</taxon>
        <taxon>Streptomycetaceae</taxon>
        <taxon>Kitasatospora</taxon>
    </lineage>
</organism>
<accession>A0ABW0X811</accession>
<reference evidence="16" key="1">
    <citation type="journal article" date="2019" name="Int. J. Syst. Evol. Microbiol.">
        <title>The Global Catalogue of Microorganisms (GCM) 10K type strain sequencing project: providing services to taxonomists for standard genome sequencing and annotation.</title>
        <authorList>
            <consortium name="The Broad Institute Genomics Platform"/>
            <consortium name="The Broad Institute Genome Sequencing Center for Infectious Disease"/>
            <person name="Wu L."/>
            <person name="Ma J."/>
        </authorList>
    </citation>
    <scope>NUCLEOTIDE SEQUENCE [LARGE SCALE GENOMIC DNA]</scope>
    <source>
        <strain evidence="16">CGMCC 4.1437</strain>
    </source>
</reference>
<evidence type="ECO:0000256" key="9">
    <source>
        <dbReference type="ARBA" id="ARBA00023136"/>
    </source>
</evidence>
<dbReference type="PRINTS" id="PR00723">
    <property type="entry name" value="SUBTILISIN"/>
</dbReference>
<protein>
    <submittedName>
        <fullName evidence="15">Type VII secretion-associated serine protease mycosin</fullName>
    </submittedName>
</protein>
<dbReference type="InterPro" id="IPR015500">
    <property type="entry name" value="Peptidase_S8_subtilisin-rel"/>
</dbReference>
<dbReference type="NCBIfam" id="TIGR03921">
    <property type="entry name" value="T7SS_mycosin"/>
    <property type="match status" value="1"/>
</dbReference>
<keyword evidence="6 10" id="KW-0378">Hydrolase</keyword>
<keyword evidence="8 12" id="KW-1133">Transmembrane helix</keyword>
<dbReference type="PROSITE" id="PS51892">
    <property type="entry name" value="SUBTILASE"/>
    <property type="match status" value="1"/>
</dbReference>
<feature type="region of interest" description="Disordered" evidence="11">
    <location>
        <begin position="329"/>
        <end position="397"/>
    </location>
</feature>
<keyword evidence="3" id="KW-1003">Cell membrane</keyword>
<evidence type="ECO:0000256" key="11">
    <source>
        <dbReference type="SAM" id="MobiDB-lite"/>
    </source>
</evidence>
<evidence type="ECO:0000256" key="10">
    <source>
        <dbReference type="PROSITE-ProRule" id="PRU01240"/>
    </source>
</evidence>
<dbReference type="GO" id="GO:0006508">
    <property type="term" value="P:proteolysis"/>
    <property type="evidence" value="ECO:0007669"/>
    <property type="project" value="UniProtKB-KW"/>
</dbReference>
<dbReference type="PANTHER" id="PTHR43806">
    <property type="entry name" value="PEPTIDASE S8"/>
    <property type="match status" value="1"/>
</dbReference>
<feature type="compositionally biased region" description="Pro residues" evidence="11">
    <location>
        <begin position="430"/>
        <end position="461"/>
    </location>
</feature>
<feature type="domain" description="Peptidase S8/S53" evidence="14">
    <location>
        <begin position="58"/>
        <end position="322"/>
    </location>
</feature>
<evidence type="ECO:0000256" key="13">
    <source>
        <dbReference type="SAM" id="SignalP"/>
    </source>
</evidence>
<evidence type="ECO:0000313" key="16">
    <source>
        <dbReference type="Proteomes" id="UP001595975"/>
    </source>
</evidence>
<comment type="similarity">
    <text evidence="2 10">Belongs to the peptidase S8 family.</text>
</comment>
<dbReference type="Proteomes" id="UP001595975">
    <property type="component" value="Unassembled WGS sequence"/>
</dbReference>
<gene>
    <name evidence="15" type="primary">mycP</name>
    <name evidence="15" type="ORF">ACFP3U_27570</name>
</gene>
<feature type="active site" description="Charge relay system" evidence="10">
    <location>
        <position position="101"/>
    </location>
</feature>
<dbReference type="EMBL" id="JBHSOF010000044">
    <property type="protein sequence ID" value="MFC5666712.1"/>
    <property type="molecule type" value="Genomic_DNA"/>
</dbReference>
<feature type="chain" id="PRO_5045299127" evidence="13">
    <location>
        <begin position="34"/>
        <end position="467"/>
    </location>
</feature>
<keyword evidence="16" id="KW-1185">Reference proteome</keyword>
<sequence>MRRTNVRVRGRGFAATLLAAGIVAGLAAGPAAAVDSIREQQWHLDTMKAPDMWKSSKGQGVVVAVIDSGFQLSHPDLAGQFLPGKDLSGLPGGIEEDKSGHGTQMASVIAGTGKGLGGQGAYGLAPSVKVLPVKVKDNGNAGTTVNTSEFLGQISQAITFAADQGAKVISISQGSVAGEATAADVESLKTAVAHAISKGSLVVASVGNSAQRGNPVEYPGAIPLVLGVGAVDRNGTVTAESERGPQVDIAAPGIDIYSACTASSGYCKGHGTSDATALVSASAALVWAVHPDWTGNQVTRVLLNSAGKAEDGAQRNDAIGYGIVRPRVALTEPGDPGPADVYPIQEQPVGQPAPSTSAVPSASPSAPGSTSAPAAPSVSASAPASVAPVPPQAGGGSGSGVGVVAGVVGGLVLVAGLVVVAVRRRRRPVTPQPQPQPQPQPHPHGQVPPPPSYGPPAPPSGDNPYAR</sequence>
<evidence type="ECO:0000256" key="5">
    <source>
        <dbReference type="ARBA" id="ARBA00022692"/>
    </source>
</evidence>
<evidence type="ECO:0000256" key="8">
    <source>
        <dbReference type="ARBA" id="ARBA00022989"/>
    </source>
</evidence>
<dbReference type="InterPro" id="IPR023834">
    <property type="entry name" value="T7SS_pept_S8A_mycosin"/>
</dbReference>
<evidence type="ECO:0000259" key="14">
    <source>
        <dbReference type="Pfam" id="PF00082"/>
    </source>
</evidence>
<dbReference type="Gene3D" id="3.40.50.200">
    <property type="entry name" value="Peptidase S8/S53 domain"/>
    <property type="match status" value="1"/>
</dbReference>
<dbReference type="InterPro" id="IPR000209">
    <property type="entry name" value="Peptidase_S8/S53_dom"/>
</dbReference>
<keyword evidence="9 12" id="KW-0472">Membrane</keyword>
<dbReference type="PANTHER" id="PTHR43806:SF11">
    <property type="entry name" value="CEREVISIN-RELATED"/>
    <property type="match status" value="1"/>
</dbReference>
<evidence type="ECO:0000256" key="1">
    <source>
        <dbReference type="ARBA" id="ARBA00004162"/>
    </source>
</evidence>
<dbReference type="SUPFAM" id="SSF52743">
    <property type="entry name" value="Subtilisin-like"/>
    <property type="match status" value="1"/>
</dbReference>
<dbReference type="Pfam" id="PF00082">
    <property type="entry name" value="Peptidase_S8"/>
    <property type="match status" value="1"/>
</dbReference>
<comment type="caution">
    <text evidence="15">The sequence shown here is derived from an EMBL/GenBank/DDBJ whole genome shotgun (WGS) entry which is preliminary data.</text>
</comment>
<comment type="subcellular location">
    <subcellularLocation>
        <location evidence="1">Cell membrane</location>
        <topology evidence="1">Single-pass membrane protein</topology>
    </subcellularLocation>
</comment>
<feature type="active site" description="Charge relay system" evidence="10">
    <location>
        <position position="67"/>
    </location>
</feature>
<evidence type="ECO:0000256" key="12">
    <source>
        <dbReference type="SAM" id="Phobius"/>
    </source>
</evidence>
<proteinExistence type="inferred from homology"/>
<dbReference type="PROSITE" id="PS00136">
    <property type="entry name" value="SUBTILASE_ASP"/>
    <property type="match status" value="1"/>
</dbReference>
<feature type="compositionally biased region" description="Low complexity" evidence="11">
    <location>
        <begin position="352"/>
        <end position="387"/>
    </location>
</feature>
<feature type="active site" description="Charge relay system" evidence="10">
    <location>
        <position position="273"/>
    </location>
</feature>
<dbReference type="RefSeq" id="WP_380228407.1">
    <property type="nucleotide sequence ID" value="NZ_JBHSOF010000044.1"/>
</dbReference>
<dbReference type="InterPro" id="IPR023827">
    <property type="entry name" value="Peptidase_S8_Asp-AS"/>
</dbReference>
<evidence type="ECO:0000256" key="6">
    <source>
        <dbReference type="ARBA" id="ARBA00022801"/>
    </source>
</evidence>
<dbReference type="GO" id="GO:0008233">
    <property type="term" value="F:peptidase activity"/>
    <property type="evidence" value="ECO:0007669"/>
    <property type="project" value="UniProtKB-KW"/>
</dbReference>
<evidence type="ECO:0000256" key="7">
    <source>
        <dbReference type="ARBA" id="ARBA00022825"/>
    </source>
</evidence>
<dbReference type="InterPro" id="IPR050131">
    <property type="entry name" value="Peptidase_S8_subtilisin-like"/>
</dbReference>
<evidence type="ECO:0000256" key="4">
    <source>
        <dbReference type="ARBA" id="ARBA00022670"/>
    </source>
</evidence>
<keyword evidence="4 10" id="KW-0645">Protease</keyword>
<name>A0ABW0X811_9ACTN</name>
<feature type="transmembrane region" description="Helical" evidence="12">
    <location>
        <begin position="400"/>
        <end position="422"/>
    </location>
</feature>
<evidence type="ECO:0000256" key="2">
    <source>
        <dbReference type="ARBA" id="ARBA00011073"/>
    </source>
</evidence>
<keyword evidence="5 12" id="KW-0812">Transmembrane</keyword>
<feature type="signal peptide" evidence="13">
    <location>
        <begin position="1"/>
        <end position="33"/>
    </location>
</feature>
<keyword evidence="7 10" id="KW-0720">Serine protease</keyword>
<feature type="region of interest" description="Disordered" evidence="11">
    <location>
        <begin position="426"/>
        <end position="467"/>
    </location>
</feature>
<dbReference type="InterPro" id="IPR036852">
    <property type="entry name" value="Peptidase_S8/S53_dom_sf"/>
</dbReference>